<dbReference type="EMBL" id="LAZR01037131">
    <property type="protein sequence ID" value="KKL23012.1"/>
    <property type="molecule type" value="Genomic_DNA"/>
</dbReference>
<comment type="caution">
    <text evidence="2">The sequence shown here is derived from an EMBL/GenBank/DDBJ whole genome shotgun (WGS) entry which is preliminary data.</text>
</comment>
<dbReference type="Pfam" id="PF13455">
    <property type="entry name" value="MUG113"/>
    <property type="match status" value="1"/>
</dbReference>
<gene>
    <name evidence="2" type="ORF">LCGC14_2429660</name>
</gene>
<feature type="domain" description="Bacteriophage T5 Orf172 DNA-binding" evidence="1">
    <location>
        <begin position="28"/>
        <end position="105"/>
    </location>
</feature>
<reference evidence="2" key="1">
    <citation type="journal article" date="2015" name="Nature">
        <title>Complex archaea that bridge the gap between prokaryotes and eukaryotes.</title>
        <authorList>
            <person name="Spang A."/>
            <person name="Saw J.H."/>
            <person name="Jorgensen S.L."/>
            <person name="Zaremba-Niedzwiedzka K."/>
            <person name="Martijn J."/>
            <person name="Lind A.E."/>
            <person name="van Eijk R."/>
            <person name="Schleper C."/>
            <person name="Guy L."/>
            <person name="Ettema T.J."/>
        </authorList>
    </citation>
    <scope>NUCLEOTIDE SEQUENCE</scope>
</reference>
<name>A0A0F9C9L1_9ZZZZ</name>
<organism evidence="2">
    <name type="scientific">marine sediment metagenome</name>
    <dbReference type="NCBI Taxonomy" id="412755"/>
    <lineage>
        <taxon>unclassified sequences</taxon>
        <taxon>metagenomes</taxon>
        <taxon>ecological metagenomes</taxon>
    </lineage>
</organism>
<dbReference type="InterPro" id="IPR018306">
    <property type="entry name" value="Phage_T5_Orf172_DNA-bd"/>
</dbReference>
<accession>A0A0F9C9L1</accession>
<evidence type="ECO:0000259" key="1">
    <source>
        <dbReference type="SMART" id="SM00974"/>
    </source>
</evidence>
<dbReference type="SMART" id="SM00974">
    <property type="entry name" value="T5orf172"/>
    <property type="match status" value="1"/>
</dbReference>
<dbReference type="AlphaFoldDB" id="A0A0F9C9L1"/>
<proteinExistence type="predicted"/>
<protein>
    <recommendedName>
        <fullName evidence="1">Bacteriophage T5 Orf172 DNA-binding domain-containing protein</fullName>
    </recommendedName>
</protein>
<sequence>MTFENSFSSLLFVIDESKQHGCVYLLQCAGTRYFKIGCTTSDTPHNRVDNMQTGCPLNIVIIAYAKTTHHKTVERLLHIMLRRHQVQGEWFELNDLNAKFAVSRLLSLSMLRSGKELLIEKILKAG</sequence>
<evidence type="ECO:0000313" key="2">
    <source>
        <dbReference type="EMBL" id="KKL23012.1"/>
    </source>
</evidence>